<organism evidence="2 3">
    <name type="scientific">Hibiscus sabdariffa</name>
    <name type="common">roselle</name>
    <dbReference type="NCBI Taxonomy" id="183260"/>
    <lineage>
        <taxon>Eukaryota</taxon>
        <taxon>Viridiplantae</taxon>
        <taxon>Streptophyta</taxon>
        <taxon>Embryophyta</taxon>
        <taxon>Tracheophyta</taxon>
        <taxon>Spermatophyta</taxon>
        <taxon>Magnoliopsida</taxon>
        <taxon>eudicotyledons</taxon>
        <taxon>Gunneridae</taxon>
        <taxon>Pentapetalae</taxon>
        <taxon>rosids</taxon>
        <taxon>malvids</taxon>
        <taxon>Malvales</taxon>
        <taxon>Malvaceae</taxon>
        <taxon>Malvoideae</taxon>
        <taxon>Hibiscus</taxon>
    </lineage>
</organism>
<gene>
    <name evidence="2" type="ORF">V6N11_060133</name>
</gene>
<dbReference type="EMBL" id="JBBPBN010000084">
    <property type="protein sequence ID" value="KAK8982812.1"/>
    <property type="molecule type" value="Genomic_DNA"/>
</dbReference>
<accession>A0ABR2P325</accession>
<feature type="region of interest" description="Disordered" evidence="1">
    <location>
        <begin position="1"/>
        <end position="37"/>
    </location>
</feature>
<name>A0ABR2P325_9ROSI</name>
<sequence>MRITNEKESVGHVSNETDPTLGRPCNLAKEHEGNVDPPIGVEEWVFSDSKNSLDTDNVFDAAFEDEEIMDIWVKAKHKKKNLVSDELHVENEDEKASTSSPVVSASSTPSIILGPTTHVATEAITQAHETTPQAQLH</sequence>
<protein>
    <submittedName>
        <fullName evidence="2">Uncharacterized protein</fullName>
    </submittedName>
</protein>
<evidence type="ECO:0000256" key="1">
    <source>
        <dbReference type="SAM" id="MobiDB-lite"/>
    </source>
</evidence>
<dbReference type="Proteomes" id="UP001396334">
    <property type="component" value="Unassembled WGS sequence"/>
</dbReference>
<comment type="caution">
    <text evidence="2">The sequence shown here is derived from an EMBL/GenBank/DDBJ whole genome shotgun (WGS) entry which is preliminary data.</text>
</comment>
<feature type="region of interest" description="Disordered" evidence="1">
    <location>
        <begin position="88"/>
        <end position="113"/>
    </location>
</feature>
<proteinExistence type="predicted"/>
<keyword evidence="3" id="KW-1185">Reference proteome</keyword>
<feature type="compositionally biased region" description="Low complexity" evidence="1">
    <location>
        <begin position="97"/>
        <end position="110"/>
    </location>
</feature>
<reference evidence="2 3" key="1">
    <citation type="journal article" date="2024" name="G3 (Bethesda)">
        <title>Genome assembly of Hibiscus sabdariffa L. provides insights into metabolisms of medicinal natural products.</title>
        <authorList>
            <person name="Kim T."/>
        </authorList>
    </citation>
    <scope>NUCLEOTIDE SEQUENCE [LARGE SCALE GENOMIC DNA]</scope>
    <source>
        <strain evidence="2">TK-2024</strain>
        <tissue evidence="2">Old leaves</tissue>
    </source>
</reference>
<evidence type="ECO:0000313" key="3">
    <source>
        <dbReference type="Proteomes" id="UP001396334"/>
    </source>
</evidence>
<evidence type="ECO:0000313" key="2">
    <source>
        <dbReference type="EMBL" id="KAK8982812.1"/>
    </source>
</evidence>
<feature type="compositionally biased region" description="Basic and acidic residues" evidence="1">
    <location>
        <begin position="1"/>
        <end position="10"/>
    </location>
</feature>